<dbReference type="RefSeq" id="WP_004822447.1">
    <property type="nucleotide sequence ID" value="NZ_JH165064.1"/>
</dbReference>
<name>G4D5E6_9FIRM</name>
<accession>G4D5E6</accession>
<evidence type="ECO:0000256" key="2">
    <source>
        <dbReference type="SAM" id="Phobius"/>
    </source>
</evidence>
<gene>
    <name evidence="3" type="ORF">HMPREF9129_1626</name>
</gene>
<dbReference type="eggNOG" id="ENOG5033FKK">
    <property type="taxonomic scope" value="Bacteria"/>
</dbReference>
<evidence type="ECO:0000313" key="3">
    <source>
        <dbReference type="EMBL" id="EGY78992.1"/>
    </source>
</evidence>
<dbReference type="AlphaFoldDB" id="G4D5E6"/>
<comment type="caution">
    <text evidence="3">The sequence shown here is derived from an EMBL/GenBank/DDBJ whole genome shotgun (WGS) entry which is preliminary data.</text>
</comment>
<protein>
    <submittedName>
        <fullName evidence="3">Uncharacterized protein</fullName>
    </submittedName>
</protein>
<evidence type="ECO:0000256" key="1">
    <source>
        <dbReference type="SAM" id="MobiDB-lite"/>
    </source>
</evidence>
<keyword evidence="2" id="KW-0472">Membrane</keyword>
<proteinExistence type="predicted"/>
<dbReference type="PATRIC" id="fig|997350.3.peg.1559"/>
<dbReference type="STRING" id="997350.HMPREF9129_1626"/>
<dbReference type="EMBL" id="AGBB01000161">
    <property type="protein sequence ID" value="EGY78992.1"/>
    <property type="molecule type" value="Genomic_DNA"/>
</dbReference>
<evidence type="ECO:0000313" key="4">
    <source>
        <dbReference type="Proteomes" id="UP000003422"/>
    </source>
</evidence>
<dbReference type="OrthoDB" id="1708290at2"/>
<feature type="transmembrane region" description="Helical" evidence="2">
    <location>
        <begin position="21"/>
        <end position="46"/>
    </location>
</feature>
<dbReference type="Proteomes" id="UP000003422">
    <property type="component" value="Unassembled WGS sequence"/>
</dbReference>
<reference evidence="3 4" key="1">
    <citation type="submission" date="2011-06" db="EMBL/GenBank/DDBJ databases">
        <authorList>
            <person name="Muzny D."/>
            <person name="Qin X."/>
            <person name="Deng J."/>
            <person name="Jiang H."/>
            <person name="Liu Y."/>
            <person name="Qu J."/>
            <person name="Song X.-Z."/>
            <person name="Zhang L."/>
            <person name="Thornton R."/>
            <person name="Coyle M."/>
            <person name="Francisco L."/>
            <person name="Jackson L."/>
            <person name="Javaid M."/>
            <person name="Korchina V."/>
            <person name="Kovar C."/>
            <person name="Mata R."/>
            <person name="Mathew T."/>
            <person name="Ngo R."/>
            <person name="Nguyen L."/>
            <person name="Nguyen N."/>
            <person name="Okwuonu G."/>
            <person name="Ongeri F."/>
            <person name="Pham C."/>
            <person name="Simmons D."/>
            <person name="Wilczek-Boney K."/>
            <person name="Hale W."/>
            <person name="Jakkamsetti A."/>
            <person name="Pham P."/>
            <person name="Ruth R."/>
            <person name="San Lucas F."/>
            <person name="Warren J."/>
            <person name="Zhang J."/>
            <person name="Zhao Z."/>
            <person name="Zhou C."/>
            <person name="Zhu D."/>
            <person name="Lee S."/>
            <person name="Bess C."/>
            <person name="Blankenburg K."/>
            <person name="Forbes L."/>
            <person name="Fu Q."/>
            <person name="Gubbala S."/>
            <person name="Hirani K."/>
            <person name="Jayaseelan J.C."/>
            <person name="Lara F."/>
            <person name="Munidasa M."/>
            <person name="Palculict T."/>
            <person name="Patil S."/>
            <person name="Pu L.-L."/>
            <person name="Saada N."/>
            <person name="Tang L."/>
            <person name="Weissenberger G."/>
            <person name="Zhu Y."/>
            <person name="Hemphill L."/>
            <person name="Shang Y."/>
            <person name="Youmans B."/>
            <person name="Ayvaz T."/>
            <person name="Ross M."/>
            <person name="Santibanez J."/>
            <person name="Aqrawi P."/>
            <person name="Gross S."/>
            <person name="Joshi V."/>
            <person name="Fowler G."/>
            <person name="Nazareth L."/>
            <person name="Reid J."/>
            <person name="Worley K."/>
            <person name="Petrosino J."/>
            <person name="Highlander S."/>
            <person name="Gibbs R."/>
        </authorList>
    </citation>
    <scope>NUCLEOTIDE SEQUENCE [LARGE SCALE GENOMIC DNA]</scope>
    <source>
        <strain evidence="3 4">ATCC 29427</strain>
    </source>
</reference>
<feature type="compositionally biased region" description="Basic residues" evidence="1">
    <location>
        <begin position="10"/>
        <end position="20"/>
    </location>
</feature>
<dbReference type="HOGENOM" id="CLU_2602942_0_0_9"/>
<keyword evidence="4" id="KW-1185">Reference proteome</keyword>
<keyword evidence="2" id="KW-0812">Transmembrane</keyword>
<organism evidence="3 4">
    <name type="scientific">Peptoniphilus indolicus ATCC 29427</name>
    <dbReference type="NCBI Taxonomy" id="997350"/>
    <lineage>
        <taxon>Bacteria</taxon>
        <taxon>Bacillati</taxon>
        <taxon>Bacillota</taxon>
        <taxon>Tissierellia</taxon>
        <taxon>Tissierellales</taxon>
        <taxon>Peptoniphilaceae</taxon>
        <taxon>Peptoniphilus</taxon>
    </lineage>
</organism>
<keyword evidence="2" id="KW-1133">Transmembrane helix</keyword>
<feature type="transmembrane region" description="Helical" evidence="2">
    <location>
        <begin position="52"/>
        <end position="71"/>
    </location>
</feature>
<feature type="region of interest" description="Disordered" evidence="1">
    <location>
        <begin position="1"/>
        <end position="20"/>
    </location>
</feature>
<sequence>MERKQSSNHYVRHRRKKRKSNYSKFWVSTIIMLNVIFVVAIIYLFNNTGGEPSTLITAWFSFSTVELWQLARIKVKNLK</sequence>